<proteinExistence type="predicted"/>
<gene>
    <name evidence="2" type="ORF">ECRASSUSDP1_LOCUS17719</name>
</gene>
<reference evidence="2" key="1">
    <citation type="submission" date="2023-07" db="EMBL/GenBank/DDBJ databases">
        <authorList>
            <consortium name="AG Swart"/>
            <person name="Singh M."/>
            <person name="Singh A."/>
            <person name="Seah K."/>
            <person name="Emmerich C."/>
        </authorList>
    </citation>
    <scope>NUCLEOTIDE SEQUENCE</scope>
    <source>
        <strain evidence="2">DP1</strain>
    </source>
</reference>
<dbReference type="EMBL" id="CAMPGE010017907">
    <property type="protein sequence ID" value="CAI2376350.1"/>
    <property type="molecule type" value="Genomic_DNA"/>
</dbReference>
<feature type="coiled-coil region" evidence="1">
    <location>
        <begin position="149"/>
        <end position="183"/>
    </location>
</feature>
<protein>
    <submittedName>
        <fullName evidence="2">Uncharacterized protein</fullName>
    </submittedName>
</protein>
<sequence>MKAKKTAKKPLGIKVSTQTKIQGWQLDNKMAGGKSAHGKILSVEENKDRAKELENQIELLKISNSKKSAKIEKLNQSIREKPIADSIPFQRISYLEQINSELQAKIDAKKLENANLGKVLLSLREKYGAQKLSERKKEDEFFVQIESIITQYKEENEWLQVQNEAILQEKAELQEKLQTMLLKKPDEEKKE</sequence>
<keyword evidence="1" id="KW-0175">Coiled coil</keyword>
<evidence type="ECO:0000313" key="3">
    <source>
        <dbReference type="Proteomes" id="UP001295684"/>
    </source>
</evidence>
<name>A0AAD1XP62_EUPCR</name>
<evidence type="ECO:0000256" key="1">
    <source>
        <dbReference type="SAM" id="Coils"/>
    </source>
</evidence>
<comment type="caution">
    <text evidence="2">The sequence shown here is derived from an EMBL/GenBank/DDBJ whole genome shotgun (WGS) entry which is preliminary data.</text>
</comment>
<keyword evidence="3" id="KW-1185">Reference proteome</keyword>
<dbReference type="Proteomes" id="UP001295684">
    <property type="component" value="Unassembled WGS sequence"/>
</dbReference>
<accession>A0AAD1XP62</accession>
<feature type="coiled-coil region" evidence="1">
    <location>
        <begin position="43"/>
        <end position="70"/>
    </location>
</feature>
<evidence type="ECO:0000313" key="2">
    <source>
        <dbReference type="EMBL" id="CAI2376350.1"/>
    </source>
</evidence>
<dbReference type="AlphaFoldDB" id="A0AAD1XP62"/>
<organism evidence="2 3">
    <name type="scientific">Euplotes crassus</name>
    <dbReference type="NCBI Taxonomy" id="5936"/>
    <lineage>
        <taxon>Eukaryota</taxon>
        <taxon>Sar</taxon>
        <taxon>Alveolata</taxon>
        <taxon>Ciliophora</taxon>
        <taxon>Intramacronucleata</taxon>
        <taxon>Spirotrichea</taxon>
        <taxon>Hypotrichia</taxon>
        <taxon>Euplotida</taxon>
        <taxon>Euplotidae</taxon>
        <taxon>Moneuplotes</taxon>
    </lineage>
</organism>